<dbReference type="NCBIfam" id="TIGR00199">
    <property type="entry name" value="PncC_domain"/>
    <property type="match status" value="1"/>
</dbReference>
<dbReference type="InterPro" id="IPR008136">
    <property type="entry name" value="CinA_C"/>
</dbReference>
<dbReference type="InterPro" id="IPR036653">
    <property type="entry name" value="CinA-like_C"/>
</dbReference>
<reference evidence="2 3" key="1">
    <citation type="submission" date="2024-04" db="EMBL/GenBank/DDBJ databases">
        <title>Complete genome sequence of Nguyenibacter vanlangesis HBCM-1154, a strain capable of nitrogen fixation, IAA production, and phosphorus solubilization isolated from sugarcane soil.</title>
        <authorList>
            <person name="MY HANH P."/>
        </authorList>
    </citation>
    <scope>NUCLEOTIDE SEQUENCE [LARGE SCALE GENOMIC DNA]</scope>
    <source>
        <strain evidence="2 3">HBCM 1154</strain>
    </source>
</reference>
<organism evidence="2 3">
    <name type="scientific">Nguyenibacter vanlangensis</name>
    <dbReference type="NCBI Taxonomy" id="1216886"/>
    <lineage>
        <taxon>Bacteria</taxon>
        <taxon>Pseudomonadati</taxon>
        <taxon>Pseudomonadota</taxon>
        <taxon>Alphaproteobacteria</taxon>
        <taxon>Acetobacterales</taxon>
        <taxon>Acetobacteraceae</taxon>
        <taxon>Nguyenibacter</taxon>
    </lineage>
</organism>
<accession>A0ABZ3DAT6</accession>
<dbReference type="Proteomes" id="UP001449795">
    <property type="component" value="Chromosome"/>
</dbReference>
<feature type="domain" description="CinA C-terminal" evidence="1">
    <location>
        <begin position="11"/>
        <end position="161"/>
    </location>
</feature>
<dbReference type="Pfam" id="PF02464">
    <property type="entry name" value="CinA"/>
    <property type="match status" value="1"/>
</dbReference>
<evidence type="ECO:0000313" key="3">
    <source>
        <dbReference type="Proteomes" id="UP001449795"/>
    </source>
</evidence>
<dbReference type="Gene3D" id="3.90.950.20">
    <property type="entry name" value="CinA-like"/>
    <property type="match status" value="1"/>
</dbReference>
<protein>
    <submittedName>
        <fullName evidence="2">CinA family protein</fullName>
    </submittedName>
</protein>
<dbReference type="SUPFAM" id="SSF142433">
    <property type="entry name" value="CinA-like"/>
    <property type="match status" value="1"/>
</dbReference>
<dbReference type="EMBL" id="CP152276">
    <property type="protein sequence ID" value="XAE44946.1"/>
    <property type="molecule type" value="Genomic_DNA"/>
</dbReference>
<evidence type="ECO:0000313" key="2">
    <source>
        <dbReference type="EMBL" id="XAE44946.1"/>
    </source>
</evidence>
<evidence type="ECO:0000259" key="1">
    <source>
        <dbReference type="Pfam" id="PF02464"/>
    </source>
</evidence>
<gene>
    <name evidence="2" type="ORF">AAC691_02625</name>
</gene>
<name>A0ABZ3DAT6_9PROT</name>
<sequence length="173" mass="17282">MVLDAAVLAQAARILAVLGDAGLRVVTAESCTGGLVAGALTQHGGSSDMVEGGFVTYSNDMKMAVLGVPRMLLERHGAVSAEVAGVMAEGALARAEKADIAVAITGIAGPGGGSAAKPVGLVWFGVAARRGGTRVVSGRFDGDRGAVRRQAVARALELVGDCAASWGSVRPDV</sequence>
<keyword evidence="3" id="KW-1185">Reference proteome</keyword>
<proteinExistence type="predicted"/>